<evidence type="ECO:0000313" key="1">
    <source>
        <dbReference type="EMBL" id="RVX13936.1"/>
    </source>
</evidence>
<gene>
    <name evidence="1" type="ORF">CK203_011345</name>
</gene>
<name>A0A438JY95_VITVI</name>
<sequence length="166" mass="18091">MRNTVALLGAFCLGDFFSMAVVGGLSYGFGCKALGELGDPLLRQSTAPSMKGWKIISLRRPRKLKRAHKDLAGEASLCKSKEEGLLYEDSGGTTPHIKMLPNSKILQFLHSPPPALPPLPQAPNNIPTSPSPPILKQHCKFLSLVSFSPKSYLSRGWPNWIGQVKI</sequence>
<evidence type="ECO:0000313" key="2">
    <source>
        <dbReference type="Proteomes" id="UP000288805"/>
    </source>
</evidence>
<comment type="caution">
    <text evidence="1">The sequence shown here is derived from an EMBL/GenBank/DDBJ whole genome shotgun (WGS) entry which is preliminary data.</text>
</comment>
<dbReference type="AlphaFoldDB" id="A0A438JY95"/>
<dbReference type="EMBL" id="QGNW01000022">
    <property type="protein sequence ID" value="RVX13936.1"/>
    <property type="molecule type" value="Genomic_DNA"/>
</dbReference>
<reference evidence="1 2" key="1">
    <citation type="journal article" date="2018" name="PLoS Genet.">
        <title>Population sequencing reveals clonal diversity and ancestral inbreeding in the grapevine cultivar Chardonnay.</title>
        <authorList>
            <person name="Roach M.J."/>
            <person name="Johnson D.L."/>
            <person name="Bohlmann J."/>
            <person name="van Vuuren H.J."/>
            <person name="Jones S.J."/>
            <person name="Pretorius I.S."/>
            <person name="Schmidt S.A."/>
            <person name="Borneman A.R."/>
        </authorList>
    </citation>
    <scope>NUCLEOTIDE SEQUENCE [LARGE SCALE GENOMIC DNA]</scope>
    <source>
        <strain evidence="2">cv. Chardonnay</strain>
        <tissue evidence="1">Leaf</tissue>
    </source>
</reference>
<proteinExistence type="predicted"/>
<accession>A0A438JY95</accession>
<protein>
    <submittedName>
        <fullName evidence="1">Uncharacterized protein</fullName>
    </submittedName>
</protein>
<organism evidence="1 2">
    <name type="scientific">Vitis vinifera</name>
    <name type="common">Grape</name>
    <dbReference type="NCBI Taxonomy" id="29760"/>
    <lineage>
        <taxon>Eukaryota</taxon>
        <taxon>Viridiplantae</taxon>
        <taxon>Streptophyta</taxon>
        <taxon>Embryophyta</taxon>
        <taxon>Tracheophyta</taxon>
        <taxon>Spermatophyta</taxon>
        <taxon>Magnoliopsida</taxon>
        <taxon>eudicotyledons</taxon>
        <taxon>Gunneridae</taxon>
        <taxon>Pentapetalae</taxon>
        <taxon>rosids</taxon>
        <taxon>Vitales</taxon>
        <taxon>Vitaceae</taxon>
        <taxon>Viteae</taxon>
        <taxon>Vitis</taxon>
    </lineage>
</organism>
<dbReference type="Proteomes" id="UP000288805">
    <property type="component" value="Unassembled WGS sequence"/>
</dbReference>